<feature type="transmembrane region" description="Helical" evidence="1">
    <location>
        <begin position="139"/>
        <end position="157"/>
    </location>
</feature>
<sequence length="282" mass="32271">MNELLVVFYILVTLAVAYLWIYPKYIGNNIKLMAWVDVVVTSIPIAISAILFWSSDPIFQLFTFELNWFVYTLVVLLAIELPIFLLYLKARGLSKAYWQAFKGDFSGDTPWTTASVKSVEKQLDDTKWDGLRTSSAKRFLLVASNVALVGGTIFLLQVGDNAWSAYSLIHILLVFVFWFLLRQSVRLVSEAPDEALDEMLLQKRNRSYVVAYRWLSGIAFGAVTALMVYSIVVDFQTDSDGFNYLLSFTWPQVQALFWLVFGYSFMLPSMAMLSQELKMEKK</sequence>
<evidence type="ECO:0000256" key="1">
    <source>
        <dbReference type="SAM" id="Phobius"/>
    </source>
</evidence>
<proteinExistence type="predicted"/>
<feature type="transmembrane region" description="Helical" evidence="1">
    <location>
        <begin position="210"/>
        <end position="232"/>
    </location>
</feature>
<dbReference type="EMBL" id="CAEZST010000006">
    <property type="protein sequence ID" value="CAB4544729.1"/>
    <property type="molecule type" value="Genomic_DNA"/>
</dbReference>
<accession>A0A6J6C2I6</accession>
<keyword evidence="1" id="KW-0812">Transmembrane</keyword>
<feature type="transmembrane region" description="Helical" evidence="1">
    <location>
        <begin position="68"/>
        <end position="88"/>
    </location>
</feature>
<evidence type="ECO:0000313" key="2">
    <source>
        <dbReference type="EMBL" id="CAB4544729.1"/>
    </source>
</evidence>
<keyword evidence="1" id="KW-1133">Transmembrane helix</keyword>
<dbReference type="EMBL" id="CAEZTO010000003">
    <property type="protein sequence ID" value="CAB4567341.1"/>
    <property type="molecule type" value="Genomic_DNA"/>
</dbReference>
<gene>
    <name evidence="2" type="ORF">UFOPK1503_00529</name>
    <name evidence="3" type="ORF">UFOPK1693_00444</name>
</gene>
<feature type="transmembrane region" description="Helical" evidence="1">
    <location>
        <begin position="34"/>
        <end position="53"/>
    </location>
</feature>
<feature type="transmembrane region" description="Helical" evidence="1">
    <location>
        <begin position="163"/>
        <end position="181"/>
    </location>
</feature>
<feature type="transmembrane region" description="Helical" evidence="1">
    <location>
        <begin position="252"/>
        <end position="273"/>
    </location>
</feature>
<keyword evidence="1" id="KW-0472">Membrane</keyword>
<reference evidence="2" key="1">
    <citation type="submission" date="2020-05" db="EMBL/GenBank/DDBJ databases">
        <authorList>
            <person name="Chiriac C."/>
            <person name="Salcher M."/>
            <person name="Ghai R."/>
            <person name="Kavagutti S V."/>
        </authorList>
    </citation>
    <scope>NUCLEOTIDE SEQUENCE</scope>
</reference>
<protein>
    <submittedName>
        <fullName evidence="2">Unannotated protein</fullName>
    </submittedName>
</protein>
<evidence type="ECO:0000313" key="3">
    <source>
        <dbReference type="EMBL" id="CAB4567341.1"/>
    </source>
</evidence>
<feature type="transmembrane region" description="Helical" evidence="1">
    <location>
        <begin position="6"/>
        <end position="22"/>
    </location>
</feature>
<organism evidence="2">
    <name type="scientific">freshwater metagenome</name>
    <dbReference type="NCBI Taxonomy" id="449393"/>
    <lineage>
        <taxon>unclassified sequences</taxon>
        <taxon>metagenomes</taxon>
        <taxon>ecological metagenomes</taxon>
    </lineage>
</organism>
<name>A0A6J6C2I6_9ZZZZ</name>
<dbReference type="AlphaFoldDB" id="A0A6J6C2I6"/>